<dbReference type="EMBL" id="CP040749">
    <property type="protein sequence ID" value="QCX38141.1"/>
    <property type="molecule type" value="Genomic_DNA"/>
</dbReference>
<dbReference type="AlphaFoldDB" id="A0A5B7TRU5"/>
<dbReference type="RefSeq" id="WP_138949046.1">
    <property type="nucleotide sequence ID" value="NZ_CP040749.1"/>
</dbReference>
<dbReference type="PROSITE" id="PS51257">
    <property type="entry name" value="PROKAR_LIPOPROTEIN"/>
    <property type="match status" value="1"/>
</dbReference>
<evidence type="ECO:0000313" key="2">
    <source>
        <dbReference type="Proteomes" id="UP000306229"/>
    </source>
</evidence>
<proteinExistence type="predicted"/>
<accession>A0A5B7TRU5</accession>
<reference evidence="1 2" key="1">
    <citation type="submission" date="2019-05" db="EMBL/GenBank/DDBJ databases">
        <title>Algicella ahnfeltiae gen. nov., sp. nov., a novel marine bacterium of the family Flavobacteriaceae isolated from a red alga.</title>
        <authorList>
            <person name="Nedashkovskaya O.I."/>
            <person name="Kukhlevskiy A.D."/>
            <person name="Kim S.-G."/>
            <person name="Zhukova N.V."/>
            <person name="Mikhailov V.V."/>
        </authorList>
    </citation>
    <scope>NUCLEOTIDE SEQUENCE [LARGE SCALE GENOMIC DNA]</scope>
    <source>
        <strain evidence="1 2">10Alg115</strain>
    </source>
</reference>
<keyword evidence="2" id="KW-1185">Reference proteome</keyword>
<protein>
    <submittedName>
        <fullName evidence="1">Uncharacterized protein</fullName>
    </submittedName>
</protein>
<dbReference type="KEGG" id="fbe:FF125_06755"/>
<dbReference type="OrthoDB" id="770741at2"/>
<evidence type="ECO:0000313" key="1">
    <source>
        <dbReference type="EMBL" id="QCX38141.1"/>
    </source>
</evidence>
<gene>
    <name evidence="1" type="ORF">FF125_06755</name>
</gene>
<name>A0A5B7TRU5_9FLAO</name>
<sequence>MKIMNKIWIFIPLVLLLSCKENVEKEKEKENKNSNEEVSKDSIVTQEAATIKDTLTVKEKVTKQPNTIYIDTLDFVSYNDDGDYYLLHANKGSDALSFINSKIEDRDFLKGDIIEIKWIKDTIYIAGEGDTPMLTEVIVNSKKIKDGNISKFRKQYTKKLINTAPEENNYTQSFLEHSYSVVEYYIANTTNEFIKQSVQNNEQLGYSIETQTKNDKEYSVFGIFNTFEEKTNTLQWLYYEYNDNTKLYEYDLPNDELIKFN</sequence>
<dbReference type="Proteomes" id="UP000306229">
    <property type="component" value="Chromosome"/>
</dbReference>
<organism evidence="1 2">
    <name type="scientific">Aureibaculum algae</name>
    <dbReference type="NCBI Taxonomy" id="2584122"/>
    <lineage>
        <taxon>Bacteria</taxon>
        <taxon>Pseudomonadati</taxon>
        <taxon>Bacteroidota</taxon>
        <taxon>Flavobacteriia</taxon>
        <taxon>Flavobacteriales</taxon>
        <taxon>Flavobacteriaceae</taxon>
        <taxon>Aureibaculum</taxon>
    </lineage>
</organism>